<keyword evidence="4" id="KW-1185">Reference proteome</keyword>
<reference evidence="3 4" key="1">
    <citation type="submission" date="2019-10" db="EMBL/GenBank/DDBJ databases">
        <title>Assembly and Annotation for the nematode Trichostrongylus colubriformis.</title>
        <authorList>
            <person name="Martin J."/>
        </authorList>
    </citation>
    <scope>NUCLEOTIDE SEQUENCE [LARGE SCALE GENOMIC DNA]</scope>
    <source>
        <strain evidence="3">G859</strain>
        <tissue evidence="3">Whole worm</tissue>
    </source>
</reference>
<proteinExistence type="predicted"/>
<gene>
    <name evidence="3" type="ORF">GCK32_007201</name>
</gene>
<sequence>MSKMTVKLIQLFLLYLCLQDALATDCTYNGKKHSVGETWVDSNESAKKKCTKTEAGWSVINVACVTPKGTEVAIGKSVTEDDKEYTCEEIGGGNLYMKWSTV</sequence>
<dbReference type="Proteomes" id="UP001331761">
    <property type="component" value="Unassembled WGS sequence"/>
</dbReference>
<feature type="domain" description="Abnormal cell migration protein 18-like fibronectin type I" evidence="2">
    <location>
        <begin position="25"/>
        <end position="92"/>
    </location>
</feature>
<evidence type="ECO:0000259" key="2">
    <source>
        <dbReference type="Pfam" id="PF23003"/>
    </source>
</evidence>
<keyword evidence="1" id="KW-0732">Signal</keyword>
<evidence type="ECO:0000313" key="4">
    <source>
        <dbReference type="Proteomes" id="UP001331761"/>
    </source>
</evidence>
<name>A0AAN8ISM1_TRICO</name>
<dbReference type="AlphaFoldDB" id="A0AAN8ISM1"/>
<evidence type="ECO:0000256" key="1">
    <source>
        <dbReference type="SAM" id="SignalP"/>
    </source>
</evidence>
<dbReference type="InterPro" id="IPR055119">
    <property type="entry name" value="Mig18_Fn1"/>
</dbReference>
<evidence type="ECO:0000313" key="3">
    <source>
        <dbReference type="EMBL" id="KAK5981858.1"/>
    </source>
</evidence>
<organism evidence="3 4">
    <name type="scientific">Trichostrongylus colubriformis</name>
    <name type="common">Black scour worm</name>
    <dbReference type="NCBI Taxonomy" id="6319"/>
    <lineage>
        <taxon>Eukaryota</taxon>
        <taxon>Metazoa</taxon>
        <taxon>Ecdysozoa</taxon>
        <taxon>Nematoda</taxon>
        <taxon>Chromadorea</taxon>
        <taxon>Rhabditida</taxon>
        <taxon>Rhabditina</taxon>
        <taxon>Rhabditomorpha</taxon>
        <taxon>Strongyloidea</taxon>
        <taxon>Trichostrongylidae</taxon>
        <taxon>Trichostrongylus</taxon>
    </lineage>
</organism>
<comment type="caution">
    <text evidence="3">The sequence shown here is derived from an EMBL/GenBank/DDBJ whole genome shotgun (WGS) entry which is preliminary data.</text>
</comment>
<dbReference type="EMBL" id="WIXE01005819">
    <property type="protein sequence ID" value="KAK5981858.1"/>
    <property type="molecule type" value="Genomic_DNA"/>
</dbReference>
<protein>
    <recommendedName>
        <fullName evidence="2">Abnormal cell migration protein 18-like fibronectin type I domain-containing protein</fullName>
    </recommendedName>
</protein>
<accession>A0AAN8ISM1</accession>
<feature type="chain" id="PRO_5043034279" description="Abnormal cell migration protein 18-like fibronectin type I domain-containing protein" evidence="1">
    <location>
        <begin position="24"/>
        <end position="102"/>
    </location>
</feature>
<dbReference type="Pfam" id="PF23003">
    <property type="entry name" value="Fn1_2"/>
    <property type="match status" value="1"/>
</dbReference>
<feature type="signal peptide" evidence="1">
    <location>
        <begin position="1"/>
        <end position="23"/>
    </location>
</feature>